<protein>
    <recommendedName>
        <fullName evidence="4">Copper amine oxidase-like N-terminal domain-containing protein</fullName>
    </recommendedName>
</protein>
<comment type="caution">
    <text evidence="2">The sequence shown here is derived from an EMBL/GenBank/DDBJ whole genome shotgun (WGS) entry which is preliminary data.</text>
</comment>
<dbReference type="AlphaFoldDB" id="A0A3A6PDZ9"/>
<dbReference type="OrthoDB" id="2623454at2"/>
<reference evidence="2 3" key="1">
    <citation type="submission" date="2018-09" db="EMBL/GenBank/DDBJ databases">
        <title>Paenibacillus aracenensis nov. sp. isolated from a cave in southern Spain.</title>
        <authorList>
            <person name="Jurado V."/>
            <person name="Gutierrez-Patricio S."/>
            <person name="Gonzalez-Pimentel J.L."/>
            <person name="Miller A.Z."/>
            <person name="Laiz L."/>
            <person name="Saiz-Jimenez C."/>
        </authorList>
    </citation>
    <scope>NUCLEOTIDE SEQUENCE [LARGE SCALE GENOMIC DNA]</scope>
    <source>
        <strain evidence="2 3">JCM 19203</strain>
    </source>
</reference>
<accession>A0A3A6PDZ9</accession>
<proteinExistence type="predicted"/>
<dbReference type="EMBL" id="QXQB01000003">
    <property type="protein sequence ID" value="RJX38835.1"/>
    <property type="molecule type" value="Genomic_DNA"/>
</dbReference>
<keyword evidence="3" id="KW-1185">Reference proteome</keyword>
<evidence type="ECO:0000256" key="1">
    <source>
        <dbReference type="SAM" id="SignalP"/>
    </source>
</evidence>
<evidence type="ECO:0008006" key="4">
    <source>
        <dbReference type="Google" id="ProtNLM"/>
    </source>
</evidence>
<gene>
    <name evidence="2" type="ORF">D3P09_15000</name>
</gene>
<name>A0A3A6PDZ9_9BACL</name>
<dbReference type="RefSeq" id="WP_120111553.1">
    <property type="nucleotide sequence ID" value="NZ_QXQB01000003.1"/>
</dbReference>
<evidence type="ECO:0000313" key="2">
    <source>
        <dbReference type="EMBL" id="RJX38835.1"/>
    </source>
</evidence>
<feature type="chain" id="PRO_5039269186" description="Copper amine oxidase-like N-terminal domain-containing protein" evidence="1">
    <location>
        <begin position="24"/>
        <end position="133"/>
    </location>
</feature>
<sequence length="133" mass="14227">MKLPIRNIFLMLFAAATLYGALASPPAPEQAAVAAPVLSAHSESAIKLASAQNPSYAPLHELVNQYGGLLTYNRETDTIDLTVSGANFTLLLENGTVLQNGYEAPGDYYLQDGVLYMNADQFKKLAAFSDLAS</sequence>
<dbReference type="Proteomes" id="UP000267798">
    <property type="component" value="Unassembled WGS sequence"/>
</dbReference>
<keyword evidence="1" id="KW-0732">Signal</keyword>
<evidence type="ECO:0000313" key="3">
    <source>
        <dbReference type="Proteomes" id="UP000267798"/>
    </source>
</evidence>
<organism evidence="2 3">
    <name type="scientific">Paenibacillus pinisoli</name>
    <dbReference type="NCBI Taxonomy" id="1276110"/>
    <lineage>
        <taxon>Bacteria</taxon>
        <taxon>Bacillati</taxon>
        <taxon>Bacillota</taxon>
        <taxon>Bacilli</taxon>
        <taxon>Bacillales</taxon>
        <taxon>Paenibacillaceae</taxon>
        <taxon>Paenibacillus</taxon>
    </lineage>
</organism>
<feature type="signal peptide" evidence="1">
    <location>
        <begin position="1"/>
        <end position="23"/>
    </location>
</feature>